<dbReference type="SUPFAM" id="SSF55073">
    <property type="entry name" value="Nucleotide cyclase"/>
    <property type="match status" value="1"/>
</dbReference>
<dbReference type="InterPro" id="IPR000160">
    <property type="entry name" value="GGDEF_dom"/>
</dbReference>
<feature type="transmembrane region" description="Helical" evidence="3">
    <location>
        <begin position="119"/>
        <end position="141"/>
    </location>
</feature>
<dbReference type="InterPro" id="IPR043128">
    <property type="entry name" value="Rev_trsase/Diguanyl_cyclase"/>
</dbReference>
<dbReference type="EMBL" id="LFZS01000008">
    <property type="protein sequence ID" value="ONN53748.1"/>
    <property type="molecule type" value="Genomic_DNA"/>
</dbReference>
<comment type="caution">
    <text evidence="5">The sequence shown here is derived from an EMBL/GenBank/DDBJ whole genome shotgun (WGS) entry which is preliminary data.</text>
</comment>
<keyword evidence="3" id="KW-0472">Membrane</keyword>
<feature type="transmembrane region" description="Helical" evidence="3">
    <location>
        <begin position="6"/>
        <end position="24"/>
    </location>
</feature>
<dbReference type="Proteomes" id="UP000189376">
    <property type="component" value="Unassembled WGS sequence"/>
</dbReference>
<evidence type="ECO:0000256" key="1">
    <source>
        <dbReference type="ARBA" id="ARBA00012528"/>
    </source>
</evidence>
<dbReference type="PANTHER" id="PTHR45138">
    <property type="entry name" value="REGULATORY COMPONENTS OF SENSORY TRANSDUCTION SYSTEM"/>
    <property type="match status" value="1"/>
</dbReference>
<dbReference type="Pfam" id="PF00990">
    <property type="entry name" value="GGDEF"/>
    <property type="match status" value="1"/>
</dbReference>
<organism evidence="5 6">
    <name type="scientific">Acinetobacter genomosp. 33YU</name>
    <dbReference type="NCBI Taxonomy" id="1675530"/>
    <lineage>
        <taxon>Bacteria</taxon>
        <taxon>Pseudomonadati</taxon>
        <taxon>Pseudomonadota</taxon>
        <taxon>Gammaproteobacteria</taxon>
        <taxon>Moraxellales</taxon>
        <taxon>Moraxellaceae</taxon>
        <taxon>Acinetobacter</taxon>
    </lineage>
</organism>
<proteinExistence type="predicted"/>
<feature type="transmembrane region" description="Helical" evidence="3">
    <location>
        <begin position="65"/>
        <end position="84"/>
    </location>
</feature>
<keyword evidence="3" id="KW-1133">Transmembrane helix</keyword>
<evidence type="ECO:0000256" key="3">
    <source>
        <dbReference type="SAM" id="Phobius"/>
    </source>
</evidence>
<comment type="catalytic activity">
    <reaction evidence="2">
        <text>2 GTP = 3',3'-c-di-GMP + 2 diphosphate</text>
        <dbReference type="Rhea" id="RHEA:24898"/>
        <dbReference type="ChEBI" id="CHEBI:33019"/>
        <dbReference type="ChEBI" id="CHEBI:37565"/>
        <dbReference type="ChEBI" id="CHEBI:58805"/>
        <dbReference type="EC" id="2.7.7.65"/>
    </reaction>
</comment>
<keyword evidence="3" id="KW-0812">Transmembrane</keyword>
<dbReference type="GO" id="GO:0052621">
    <property type="term" value="F:diguanylate cyclase activity"/>
    <property type="evidence" value="ECO:0007669"/>
    <property type="project" value="UniProtKB-EC"/>
</dbReference>
<reference evidence="5 6" key="1">
    <citation type="submission" date="2015-07" db="EMBL/GenBank/DDBJ databases">
        <title>Acinetobacter yuneri, a novel member of Acinetobacter calcoaceticus-Acinetobacter baumannii complex isolated from clinical specimen.</title>
        <authorList>
            <person name="Yu Y."/>
        </authorList>
    </citation>
    <scope>NUCLEOTIDE SEQUENCE [LARGE SCALE GENOMIC DNA]</scope>
    <source>
        <strain evidence="5 6">A362</strain>
    </source>
</reference>
<feature type="domain" description="GGDEF" evidence="4">
    <location>
        <begin position="252"/>
        <end position="382"/>
    </location>
</feature>
<sequence>MNSINMQYFILIVPSCLFLIGLAFTFCRLIFKADLFLLWIGLAYVIPSIALFAQCLMNNAQLTLAAPFTAILYLLGSWFGAYAISLKLKVSFRHKLALAISLCTIAILTYFSYIQPQIWVRLIILNISLGLVGFITIPHVLKKLPSSKSFDKWILIFYLISVSYSFFRAGINFIFLEPIDQSQFTLTSSVWWLLCMSANILLNILFALVISGCAVKDVIHHLNNERFQDPLTHLLNRRGFFEKNKVIDFGNSFYFLIYFDLDHFKAINDTWGHYTGDLILKGVSEIILNNKKVNDLVARFGGEEFICLISAKNERDALHQTQLLKALIEQTVFTNNKIRITASYGLTSINNLQDIEQALHRADHLLYRAKANGRNQISCDFVI</sequence>
<dbReference type="InterPro" id="IPR029787">
    <property type="entry name" value="Nucleotide_cyclase"/>
</dbReference>
<evidence type="ECO:0000259" key="4">
    <source>
        <dbReference type="PROSITE" id="PS50887"/>
    </source>
</evidence>
<dbReference type="PANTHER" id="PTHR45138:SF9">
    <property type="entry name" value="DIGUANYLATE CYCLASE DGCM-RELATED"/>
    <property type="match status" value="1"/>
</dbReference>
<dbReference type="AlphaFoldDB" id="A0A1V2UUU4"/>
<protein>
    <recommendedName>
        <fullName evidence="1">diguanylate cyclase</fullName>
        <ecNumber evidence="1">2.7.7.65</ecNumber>
    </recommendedName>
</protein>
<feature type="transmembrane region" description="Helical" evidence="3">
    <location>
        <begin position="153"/>
        <end position="171"/>
    </location>
</feature>
<gene>
    <name evidence="5" type="ORF">AC058_12720</name>
</gene>
<dbReference type="EC" id="2.7.7.65" evidence="1"/>
<keyword evidence="6" id="KW-1185">Reference proteome</keyword>
<dbReference type="SMART" id="SM00267">
    <property type="entry name" value="GGDEF"/>
    <property type="match status" value="1"/>
</dbReference>
<dbReference type="NCBIfam" id="TIGR00254">
    <property type="entry name" value="GGDEF"/>
    <property type="match status" value="1"/>
</dbReference>
<dbReference type="Gene3D" id="3.30.70.270">
    <property type="match status" value="1"/>
</dbReference>
<dbReference type="CDD" id="cd01949">
    <property type="entry name" value="GGDEF"/>
    <property type="match status" value="1"/>
</dbReference>
<evidence type="ECO:0000313" key="5">
    <source>
        <dbReference type="EMBL" id="ONN53748.1"/>
    </source>
</evidence>
<evidence type="ECO:0000313" key="6">
    <source>
        <dbReference type="Proteomes" id="UP000189376"/>
    </source>
</evidence>
<dbReference type="InterPro" id="IPR050469">
    <property type="entry name" value="Diguanylate_Cyclase"/>
</dbReference>
<feature type="transmembrane region" description="Helical" evidence="3">
    <location>
        <begin position="191"/>
        <end position="215"/>
    </location>
</feature>
<name>A0A1V2UUU4_9GAMM</name>
<evidence type="ECO:0000256" key="2">
    <source>
        <dbReference type="ARBA" id="ARBA00034247"/>
    </source>
</evidence>
<dbReference type="PROSITE" id="PS50887">
    <property type="entry name" value="GGDEF"/>
    <property type="match status" value="1"/>
</dbReference>
<accession>A0A1V2UUU4</accession>
<feature type="transmembrane region" description="Helical" evidence="3">
    <location>
        <begin position="36"/>
        <end position="53"/>
    </location>
</feature>
<feature type="transmembrane region" description="Helical" evidence="3">
    <location>
        <begin position="96"/>
        <end position="113"/>
    </location>
</feature>